<accession>A0ABX1D261</accession>
<sequence>MEKQTTFHSTFMKFILFICISGLLISFVKRQTFFADERPVLAENNVSEAEVSNSAHFNQKKNAISVREDTNILLTVDTENITEETVNEHVKITDDRSNPAENSSSPSDHIALVDKNMKVYWSAVPLNSEGGTTVDVLGIFRKPEGGAEILEGVFRDPNKDGVIMGKIKNKKIDGLEYYNIMIRINGVTPQTFMIDPKLKMTTGD</sequence>
<evidence type="ECO:0000313" key="1">
    <source>
        <dbReference type="EMBL" id="NJW53759.1"/>
    </source>
</evidence>
<gene>
    <name evidence="1" type="ORF">HC175_12595</name>
</gene>
<dbReference type="Proteomes" id="UP000703674">
    <property type="component" value="Unassembled WGS sequence"/>
</dbReference>
<organism evidence="1 2">
    <name type="scientific">Salinimicrobium oceani</name>
    <dbReference type="NCBI Taxonomy" id="2722702"/>
    <lineage>
        <taxon>Bacteria</taxon>
        <taxon>Pseudomonadati</taxon>
        <taxon>Bacteroidota</taxon>
        <taxon>Flavobacteriia</taxon>
        <taxon>Flavobacteriales</taxon>
        <taxon>Flavobacteriaceae</taxon>
        <taxon>Salinimicrobium</taxon>
    </lineage>
</organism>
<comment type="caution">
    <text evidence="1">The sequence shown here is derived from an EMBL/GenBank/DDBJ whole genome shotgun (WGS) entry which is preliminary data.</text>
</comment>
<name>A0ABX1D261_9FLAO</name>
<protein>
    <submittedName>
        <fullName evidence="1">Uncharacterized protein</fullName>
    </submittedName>
</protein>
<keyword evidence="2" id="KW-1185">Reference proteome</keyword>
<evidence type="ECO:0000313" key="2">
    <source>
        <dbReference type="Proteomes" id="UP000703674"/>
    </source>
</evidence>
<dbReference type="RefSeq" id="WP_168138859.1">
    <property type="nucleotide sequence ID" value="NZ_JAAVJR010000007.1"/>
</dbReference>
<dbReference type="EMBL" id="JAAVJR010000007">
    <property type="protein sequence ID" value="NJW53759.1"/>
    <property type="molecule type" value="Genomic_DNA"/>
</dbReference>
<proteinExistence type="predicted"/>
<reference evidence="1 2" key="1">
    <citation type="submission" date="2020-03" db="EMBL/GenBank/DDBJ databases">
        <title>Salinimicrobium sp. nov, isolated from SCS.</title>
        <authorList>
            <person name="Cao W.R."/>
        </authorList>
    </citation>
    <scope>NUCLEOTIDE SEQUENCE [LARGE SCALE GENOMIC DNA]</scope>
    <source>
        <strain evidence="2">J15B91</strain>
    </source>
</reference>